<feature type="compositionally biased region" description="Low complexity" evidence="1">
    <location>
        <begin position="1"/>
        <end position="19"/>
    </location>
</feature>
<keyword evidence="3" id="KW-1185">Reference proteome</keyword>
<dbReference type="AlphaFoldDB" id="A0A427YEG2"/>
<protein>
    <submittedName>
        <fullName evidence="2">Uncharacterized protein</fullName>
    </submittedName>
</protein>
<dbReference type="Proteomes" id="UP000279259">
    <property type="component" value="Unassembled WGS sequence"/>
</dbReference>
<feature type="region of interest" description="Disordered" evidence="1">
    <location>
        <begin position="135"/>
        <end position="164"/>
    </location>
</feature>
<organism evidence="2 3">
    <name type="scientific">Saitozyma podzolica</name>
    <dbReference type="NCBI Taxonomy" id="1890683"/>
    <lineage>
        <taxon>Eukaryota</taxon>
        <taxon>Fungi</taxon>
        <taxon>Dikarya</taxon>
        <taxon>Basidiomycota</taxon>
        <taxon>Agaricomycotina</taxon>
        <taxon>Tremellomycetes</taxon>
        <taxon>Tremellales</taxon>
        <taxon>Trimorphomycetaceae</taxon>
        <taxon>Saitozyma</taxon>
    </lineage>
</organism>
<sequence length="177" mass="18961">MQPANQNQNQAQDAVVAQPTAKKTMNPADVWDSCAAVLSRTSAAAVSRSSAEHYHLAASLFQSREEERLILFGVAMMRRLKPPSPPTPRPPRPPRPSPPGSPSVSAEEPDRAARCSAAASAAVRSRISAAAGLRSFAEESDQGVGRSDEREAGSCALEEKMDTPHVFVQLKRRSPCC</sequence>
<comment type="caution">
    <text evidence="2">The sequence shown here is derived from an EMBL/GenBank/DDBJ whole genome shotgun (WGS) entry which is preliminary data.</text>
</comment>
<gene>
    <name evidence="2" type="ORF">EHS25_002459</name>
</gene>
<name>A0A427YEG2_9TREE</name>
<proteinExistence type="predicted"/>
<dbReference type="EMBL" id="RSCD01000014">
    <property type="protein sequence ID" value="RSH89347.1"/>
    <property type="molecule type" value="Genomic_DNA"/>
</dbReference>
<feature type="compositionally biased region" description="Basic and acidic residues" evidence="1">
    <location>
        <begin position="146"/>
        <end position="163"/>
    </location>
</feature>
<evidence type="ECO:0000256" key="1">
    <source>
        <dbReference type="SAM" id="MobiDB-lite"/>
    </source>
</evidence>
<feature type="region of interest" description="Disordered" evidence="1">
    <location>
        <begin position="1"/>
        <end position="25"/>
    </location>
</feature>
<evidence type="ECO:0000313" key="3">
    <source>
        <dbReference type="Proteomes" id="UP000279259"/>
    </source>
</evidence>
<reference evidence="2 3" key="1">
    <citation type="submission" date="2018-11" db="EMBL/GenBank/DDBJ databases">
        <title>Genome sequence of Saitozyma podzolica DSM 27192.</title>
        <authorList>
            <person name="Aliyu H."/>
            <person name="Gorte O."/>
            <person name="Ochsenreither K."/>
        </authorList>
    </citation>
    <scope>NUCLEOTIDE SEQUENCE [LARGE SCALE GENOMIC DNA]</scope>
    <source>
        <strain evidence="2 3">DSM 27192</strain>
    </source>
</reference>
<accession>A0A427YEG2</accession>
<feature type="compositionally biased region" description="Pro residues" evidence="1">
    <location>
        <begin position="82"/>
        <end position="101"/>
    </location>
</feature>
<feature type="region of interest" description="Disordered" evidence="1">
    <location>
        <begin position="79"/>
        <end position="117"/>
    </location>
</feature>
<evidence type="ECO:0000313" key="2">
    <source>
        <dbReference type="EMBL" id="RSH89347.1"/>
    </source>
</evidence>